<sequence length="153" mass="18043">MGGPKAAYASNASVAAAPRAQSLRDEPLERPLRKDTSMRFRAQDNNQDSADDETIEDDDDDDYDYYAAEEERERELREHRAEMKARFNFPAEKRQNMRNNLMNAMKRKRRLLMRNENLRFRELYRPPEPMVVITAIALVTIITLILTKSWPFY</sequence>
<organism evidence="4 5">
    <name type="scientific">Pythium oligandrum</name>
    <name type="common">Mycoparasitic fungus</name>
    <dbReference type="NCBI Taxonomy" id="41045"/>
    <lineage>
        <taxon>Eukaryota</taxon>
        <taxon>Sar</taxon>
        <taxon>Stramenopiles</taxon>
        <taxon>Oomycota</taxon>
        <taxon>Peronosporomycetes</taxon>
        <taxon>Pythiales</taxon>
        <taxon>Pythiaceae</taxon>
        <taxon>Pythium</taxon>
    </lineage>
</organism>
<feature type="coiled-coil region" evidence="1">
    <location>
        <begin position="66"/>
        <end position="114"/>
    </location>
</feature>
<evidence type="ECO:0000313" key="5">
    <source>
        <dbReference type="Proteomes" id="UP000794436"/>
    </source>
</evidence>
<accession>A0A8K1FSA6</accession>
<evidence type="ECO:0000256" key="3">
    <source>
        <dbReference type="SAM" id="Phobius"/>
    </source>
</evidence>
<keyword evidence="3" id="KW-1133">Transmembrane helix</keyword>
<evidence type="ECO:0000256" key="2">
    <source>
        <dbReference type="SAM" id="MobiDB-lite"/>
    </source>
</evidence>
<feature type="compositionally biased region" description="Low complexity" evidence="2">
    <location>
        <begin position="1"/>
        <end position="21"/>
    </location>
</feature>
<evidence type="ECO:0000256" key="1">
    <source>
        <dbReference type="SAM" id="Coils"/>
    </source>
</evidence>
<keyword evidence="3" id="KW-0812">Transmembrane</keyword>
<feature type="compositionally biased region" description="Basic and acidic residues" evidence="2">
    <location>
        <begin position="22"/>
        <end position="42"/>
    </location>
</feature>
<feature type="region of interest" description="Disordered" evidence="2">
    <location>
        <begin position="1"/>
        <end position="65"/>
    </location>
</feature>
<dbReference type="AlphaFoldDB" id="A0A8K1FSA6"/>
<keyword evidence="1" id="KW-0175">Coiled coil</keyword>
<proteinExistence type="predicted"/>
<keyword evidence="5" id="KW-1185">Reference proteome</keyword>
<feature type="compositionally biased region" description="Acidic residues" evidence="2">
    <location>
        <begin position="49"/>
        <end position="65"/>
    </location>
</feature>
<gene>
    <name evidence="4" type="ORF">Poli38472_001998</name>
</gene>
<dbReference type="EMBL" id="SPLM01000001">
    <property type="protein sequence ID" value="TMW69842.1"/>
    <property type="molecule type" value="Genomic_DNA"/>
</dbReference>
<reference evidence="4" key="1">
    <citation type="submission" date="2019-03" db="EMBL/GenBank/DDBJ databases">
        <title>Long read genome sequence of the mycoparasitic Pythium oligandrum ATCC 38472 isolated from sugarbeet rhizosphere.</title>
        <authorList>
            <person name="Gaulin E."/>
        </authorList>
    </citation>
    <scope>NUCLEOTIDE SEQUENCE</scope>
    <source>
        <strain evidence="4">ATCC 38472_TT</strain>
    </source>
</reference>
<name>A0A8K1FSA6_PYTOL</name>
<evidence type="ECO:0000313" key="4">
    <source>
        <dbReference type="EMBL" id="TMW69842.1"/>
    </source>
</evidence>
<feature type="transmembrane region" description="Helical" evidence="3">
    <location>
        <begin position="129"/>
        <end position="147"/>
    </location>
</feature>
<dbReference type="OrthoDB" id="122760at2759"/>
<dbReference type="Proteomes" id="UP000794436">
    <property type="component" value="Unassembled WGS sequence"/>
</dbReference>
<protein>
    <submittedName>
        <fullName evidence="4">Uncharacterized protein</fullName>
    </submittedName>
</protein>
<comment type="caution">
    <text evidence="4">The sequence shown here is derived from an EMBL/GenBank/DDBJ whole genome shotgun (WGS) entry which is preliminary data.</text>
</comment>
<keyword evidence="3" id="KW-0472">Membrane</keyword>